<proteinExistence type="predicted"/>
<dbReference type="EMBL" id="BAABRL010000015">
    <property type="protein sequence ID" value="GAA5497469.1"/>
    <property type="molecule type" value="Genomic_DNA"/>
</dbReference>
<reference evidence="1 2" key="1">
    <citation type="submission" date="2024-02" db="EMBL/GenBank/DDBJ databases">
        <title>Rubritalea halochordaticola NBRC 107102.</title>
        <authorList>
            <person name="Ichikawa N."/>
            <person name="Katano-Makiyama Y."/>
            <person name="Hidaka K."/>
        </authorList>
    </citation>
    <scope>NUCLEOTIDE SEQUENCE [LARGE SCALE GENOMIC DNA]</scope>
    <source>
        <strain evidence="1 2">NBRC 107102</strain>
    </source>
</reference>
<evidence type="ECO:0000313" key="1">
    <source>
        <dbReference type="EMBL" id="GAA5497469.1"/>
    </source>
</evidence>
<comment type="caution">
    <text evidence="1">The sequence shown here is derived from an EMBL/GenBank/DDBJ whole genome shotgun (WGS) entry which is preliminary data.</text>
</comment>
<accession>A0ABP9V6E4</accession>
<dbReference type="Proteomes" id="UP001424741">
    <property type="component" value="Unassembled WGS sequence"/>
</dbReference>
<protein>
    <submittedName>
        <fullName evidence="1">Uncharacterized protein</fullName>
    </submittedName>
</protein>
<name>A0ABP9V6E4_9BACT</name>
<sequence length="45" mass="5215">MTRLQHAVAGSWRFWREAIPTVVHTKGVYTKVWGVYTKVWGQGIL</sequence>
<keyword evidence="2" id="KW-1185">Reference proteome</keyword>
<evidence type="ECO:0000313" key="2">
    <source>
        <dbReference type="Proteomes" id="UP001424741"/>
    </source>
</evidence>
<gene>
    <name evidence="1" type="ORF">Rhal01_03665</name>
</gene>
<organism evidence="1 2">
    <name type="scientific">Rubritalea halochordaticola</name>
    <dbReference type="NCBI Taxonomy" id="714537"/>
    <lineage>
        <taxon>Bacteria</taxon>
        <taxon>Pseudomonadati</taxon>
        <taxon>Verrucomicrobiota</taxon>
        <taxon>Verrucomicrobiia</taxon>
        <taxon>Verrucomicrobiales</taxon>
        <taxon>Rubritaleaceae</taxon>
        <taxon>Rubritalea</taxon>
    </lineage>
</organism>